<keyword evidence="2" id="KW-0378">Hydrolase</keyword>
<protein>
    <submittedName>
        <fullName evidence="2">Serine hydrolase domain-containing protein</fullName>
        <ecNumber evidence="2">3.-.-.-</ecNumber>
    </submittedName>
</protein>
<dbReference type="GO" id="GO:0016787">
    <property type="term" value="F:hydrolase activity"/>
    <property type="evidence" value="ECO:0007669"/>
    <property type="project" value="UniProtKB-KW"/>
</dbReference>
<dbReference type="Pfam" id="PF00144">
    <property type="entry name" value="Beta-lactamase"/>
    <property type="match status" value="1"/>
</dbReference>
<evidence type="ECO:0000313" key="2">
    <source>
        <dbReference type="EMBL" id="MFD2585641.1"/>
    </source>
</evidence>
<feature type="domain" description="Beta-lactamase-related" evidence="1">
    <location>
        <begin position="55"/>
        <end position="370"/>
    </location>
</feature>
<evidence type="ECO:0000313" key="3">
    <source>
        <dbReference type="Proteomes" id="UP001597526"/>
    </source>
</evidence>
<dbReference type="PANTHER" id="PTHR46825:SF9">
    <property type="entry name" value="BETA-LACTAMASE-RELATED DOMAIN-CONTAINING PROTEIN"/>
    <property type="match status" value="1"/>
</dbReference>
<sequence length="385" mass="43577">MIKSQAINIIIFMLILFSCKEIKYETDIGPKGEKSSFLKETTNPVIESFINKMISEEHFKGVVLVANNDKIIHAKGYGLAQDSIRNTIDTKFHVASITKQFTATAIMQLTEKNKLNLQESINAFLPEHYRSDKWKSVTIHHLLTHTSGIEDYAVTRDYYQVEKGFCLGNTVDGMIKEAMTKELNFPSGSKFTYSNIGFTLLGQIIENTTGKPFSIYLKENVLLPQEMYSSFIHTTDYSISSNEAVGYRWSDELGKHILDDVVSLPVTQADGNLVTTLNDFYKWTDIYVKPKNKILKDASLKKMLTPFSKDDELGPDDLSQMYGYGISLNEGTICHSGYIVGFRSHFIVNPINDIRIFVFSNNVSNNPRNVSTGIYKIMNNTNNDL</sequence>
<dbReference type="SUPFAM" id="SSF56601">
    <property type="entry name" value="beta-lactamase/transpeptidase-like"/>
    <property type="match status" value="1"/>
</dbReference>
<dbReference type="EC" id="3.-.-.-" evidence="2"/>
<proteinExistence type="predicted"/>
<dbReference type="EMBL" id="JBHULB010000005">
    <property type="protein sequence ID" value="MFD2585641.1"/>
    <property type="molecule type" value="Genomic_DNA"/>
</dbReference>
<dbReference type="InterPro" id="IPR050491">
    <property type="entry name" value="AmpC-like"/>
</dbReference>
<dbReference type="Proteomes" id="UP001597526">
    <property type="component" value="Unassembled WGS sequence"/>
</dbReference>
<keyword evidence="3" id="KW-1185">Reference proteome</keyword>
<dbReference type="PROSITE" id="PS51257">
    <property type="entry name" value="PROKAR_LIPOPROTEIN"/>
    <property type="match status" value="1"/>
</dbReference>
<gene>
    <name evidence="2" type="ORF">ACFSQJ_01790</name>
</gene>
<dbReference type="InterPro" id="IPR012338">
    <property type="entry name" value="Beta-lactam/transpept-like"/>
</dbReference>
<evidence type="ECO:0000259" key="1">
    <source>
        <dbReference type="Pfam" id="PF00144"/>
    </source>
</evidence>
<comment type="caution">
    <text evidence="2">The sequence shown here is derived from an EMBL/GenBank/DDBJ whole genome shotgun (WGS) entry which is preliminary data.</text>
</comment>
<dbReference type="PANTHER" id="PTHR46825">
    <property type="entry name" value="D-ALANYL-D-ALANINE-CARBOXYPEPTIDASE/ENDOPEPTIDASE AMPH"/>
    <property type="match status" value="1"/>
</dbReference>
<reference evidence="3" key="1">
    <citation type="journal article" date="2019" name="Int. J. Syst. Evol. Microbiol.">
        <title>The Global Catalogue of Microorganisms (GCM) 10K type strain sequencing project: providing services to taxonomists for standard genome sequencing and annotation.</title>
        <authorList>
            <consortium name="The Broad Institute Genomics Platform"/>
            <consortium name="The Broad Institute Genome Sequencing Center for Infectious Disease"/>
            <person name="Wu L."/>
            <person name="Ma J."/>
        </authorList>
    </citation>
    <scope>NUCLEOTIDE SEQUENCE [LARGE SCALE GENOMIC DNA]</scope>
    <source>
        <strain evidence="3">KCTC 52368</strain>
    </source>
</reference>
<dbReference type="Gene3D" id="3.40.710.10">
    <property type="entry name" value="DD-peptidase/beta-lactamase superfamily"/>
    <property type="match status" value="1"/>
</dbReference>
<name>A0ABW5MRQ1_9FLAO</name>
<organism evidence="2 3">
    <name type="scientific">Croceitalea marina</name>
    <dbReference type="NCBI Taxonomy" id="1775166"/>
    <lineage>
        <taxon>Bacteria</taxon>
        <taxon>Pseudomonadati</taxon>
        <taxon>Bacteroidota</taxon>
        <taxon>Flavobacteriia</taxon>
        <taxon>Flavobacteriales</taxon>
        <taxon>Flavobacteriaceae</taxon>
        <taxon>Croceitalea</taxon>
    </lineage>
</organism>
<dbReference type="InterPro" id="IPR001466">
    <property type="entry name" value="Beta-lactam-related"/>
</dbReference>
<accession>A0ABW5MRQ1</accession>
<dbReference type="RefSeq" id="WP_377765067.1">
    <property type="nucleotide sequence ID" value="NZ_JBHULB010000005.1"/>
</dbReference>